<gene>
    <name evidence="2" type="ordered locus">Desti_1355</name>
</gene>
<dbReference type="OrthoDB" id="6086824at2"/>
<name>I4C3C7_DESTA</name>
<dbReference type="eggNOG" id="COG2114">
    <property type="taxonomic scope" value="Bacteria"/>
</dbReference>
<proteinExistence type="predicted"/>
<evidence type="ECO:0000256" key="1">
    <source>
        <dbReference type="SAM" id="MobiDB-lite"/>
    </source>
</evidence>
<reference evidence="3" key="1">
    <citation type="submission" date="2012-06" db="EMBL/GenBank/DDBJ databases">
        <title>Complete sequence of chromosome of Desulfomonile tiedjei DSM 6799.</title>
        <authorList>
            <person name="Lucas S."/>
            <person name="Copeland A."/>
            <person name="Lapidus A."/>
            <person name="Glavina del Rio T."/>
            <person name="Dalin E."/>
            <person name="Tice H."/>
            <person name="Bruce D."/>
            <person name="Goodwin L."/>
            <person name="Pitluck S."/>
            <person name="Peters L."/>
            <person name="Ovchinnikova G."/>
            <person name="Zeytun A."/>
            <person name="Lu M."/>
            <person name="Kyrpides N."/>
            <person name="Mavromatis K."/>
            <person name="Ivanova N."/>
            <person name="Brettin T."/>
            <person name="Detter J.C."/>
            <person name="Han C."/>
            <person name="Larimer F."/>
            <person name="Land M."/>
            <person name="Hauser L."/>
            <person name="Markowitz V."/>
            <person name="Cheng J.-F."/>
            <person name="Hugenholtz P."/>
            <person name="Woyke T."/>
            <person name="Wu D."/>
            <person name="Spring S."/>
            <person name="Schroeder M."/>
            <person name="Brambilla E."/>
            <person name="Klenk H.-P."/>
            <person name="Eisen J.A."/>
        </authorList>
    </citation>
    <scope>NUCLEOTIDE SEQUENCE [LARGE SCALE GENOMIC DNA]</scope>
    <source>
        <strain evidence="3">ATCC 49306 / DSM 6799 / DCB-1</strain>
    </source>
</reference>
<dbReference type="HOGENOM" id="CLU_658460_0_0_7"/>
<sequence>MYDAENRTESKVRLFLSVDISGSTALKNDRNHTKLVNTYIDRKKIFQKLSDRKSDDQPHIELQKFRLDDSDDCIRAILYDWAIENYDWAEIIKDRLKGFHGTFQKAIEKREEIKDLVSSEGLDNFLWKAVGDEFIYVFEISGYEQLHKLVVCFLWALYRCDKQEIEKGLIRFKASAWVAGFPIRNRKIQFHGPELYVAVLDSANKQFQHQCTETESCNAPTDCPKFKPHNWPKTDYLGPEIDTGFRVGKHTYPGIMVISLELAHMLGKTDKDLQQVRGVIVGWEKLKGVWNNKPYPIIWITLPENYPADYQPFSQFSESATDDNRFVRKWKKEVDNGLKQIGKISESIKRARAELSDGLGIVEPYLKGLDPLPADHKLILDIVKVLYRGDAGDQNKDPQKPETNEDKSSAEEKLKRL</sequence>
<dbReference type="Proteomes" id="UP000006055">
    <property type="component" value="Chromosome"/>
</dbReference>
<feature type="region of interest" description="Disordered" evidence="1">
    <location>
        <begin position="390"/>
        <end position="417"/>
    </location>
</feature>
<keyword evidence="3" id="KW-1185">Reference proteome</keyword>
<accession>I4C3C7</accession>
<evidence type="ECO:0000313" key="2">
    <source>
        <dbReference type="EMBL" id="AFM24068.1"/>
    </source>
</evidence>
<dbReference type="RefSeq" id="WP_014809219.1">
    <property type="nucleotide sequence ID" value="NC_018025.1"/>
</dbReference>
<evidence type="ECO:0000313" key="3">
    <source>
        <dbReference type="Proteomes" id="UP000006055"/>
    </source>
</evidence>
<dbReference type="KEGG" id="dti:Desti_1355"/>
<organism evidence="2 3">
    <name type="scientific">Desulfomonile tiedjei (strain ATCC 49306 / DSM 6799 / DCB-1)</name>
    <dbReference type="NCBI Taxonomy" id="706587"/>
    <lineage>
        <taxon>Bacteria</taxon>
        <taxon>Pseudomonadati</taxon>
        <taxon>Thermodesulfobacteriota</taxon>
        <taxon>Desulfomonilia</taxon>
        <taxon>Desulfomonilales</taxon>
        <taxon>Desulfomonilaceae</taxon>
        <taxon>Desulfomonile</taxon>
    </lineage>
</organism>
<dbReference type="EMBL" id="CP003360">
    <property type="protein sequence ID" value="AFM24068.1"/>
    <property type="molecule type" value="Genomic_DNA"/>
</dbReference>
<dbReference type="AlphaFoldDB" id="I4C3C7"/>
<protein>
    <submittedName>
        <fullName evidence="2">Uncharacterized protein</fullName>
    </submittedName>
</protein>
<dbReference type="STRING" id="706587.Desti_1355"/>